<dbReference type="EMBL" id="ML208328">
    <property type="protein sequence ID" value="TFK69582.1"/>
    <property type="molecule type" value="Genomic_DNA"/>
</dbReference>
<sequence length="280" mass="31657">MSYPIFPPEIEEIIFVDALEPKSDGRGLLNLLLVAKRIHGWLLAKLFTTVAIRADKLTRRRYPFPWHINALERYGVHTQHLFIWTSSENDKNDEDLQPVQCLSFCPNVTNLVLWTDSDLNQAEVELMSHLPLTHLSINRRMGQLPGDAPVLTRLFSRMTHLEDLGGFTRSCDLEMFKYLTSLTHLAIPDTGNAGVAMLFGNIPTLQVLVFSIGGEAIGIANWVSGATSLDVDDPRVVRVTFRHDSQVEEWLLDVQEGRGMWGLADEAVRKRKLRQVGWGT</sequence>
<keyword evidence="2" id="KW-1185">Reference proteome</keyword>
<evidence type="ECO:0000313" key="2">
    <source>
        <dbReference type="Proteomes" id="UP000308600"/>
    </source>
</evidence>
<proteinExistence type="predicted"/>
<gene>
    <name evidence="1" type="ORF">BDN72DRAFT_608223</name>
</gene>
<accession>A0ACD3AW62</accession>
<dbReference type="Proteomes" id="UP000308600">
    <property type="component" value="Unassembled WGS sequence"/>
</dbReference>
<organism evidence="1 2">
    <name type="scientific">Pluteus cervinus</name>
    <dbReference type="NCBI Taxonomy" id="181527"/>
    <lineage>
        <taxon>Eukaryota</taxon>
        <taxon>Fungi</taxon>
        <taxon>Dikarya</taxon>
        <taxon>Basidiomycota</taxon>
        <taxon>Agaricomycotina</taxon>
        <taxon>Agaricomycetes</taxon>
        <taxon>Agaricomycetidae</taxon>
        <taxon>Agaricales</taxon>
        <taxon>Pluteineae</taxon>
        <taxon>Pluteaceae</taxon>
        <taxon>Pluteus</taxon>
    </lineage>
</organism>
<reference evidence="1 2" key="1">
    <citation type="journal article" date="2019" name="Nat. Ecol. Evol.">
        <title>Megaphylogeny resolves global patterns of mushroom evolution.</title>
        <authorList>
            <person name="Varga T."/>
            <person name="Krizsan K."/>
            <person name="Foldi C."/>
            <person name="Dima B."/>
            <person name="Sanchez-Garcia M."/>
            <person name="Sanchez-Ramirez S."/>
            <person name="Szollosi G.J."/>
            <person name="Szarkandi J.G."/>
            <person name="Papp V."/>
            <person name="Albert L."/>
            <person name="Andreopoulos W."/>
            <person name="Angelini C."/>
            <person name="Antonin V."/>
            <person name="Barry K.W."/>
            <person name="Bougher N.L."/>
            <person name="Buchanan P."/>
            <person name="Buyck B."/>
            <person name="Bense V."/>
            <person name="Catcheside P."/>
            <person name="Chovatia M."/>
            <person name="Cooper J."/>
            <person name="Damon W."/>
            <person name="Desjardin D."/>
            <person name="Finy P."/>
            <person name="Geml J."/>
            <person name="Haridas S."/>
            <person name="Hughes K."/>
            <person name="Justo A."/>
            <person name="Karasinski D."/>
            <person name="Kautmanova I."/>
            <person name="Kiss B."/>
            <person name="Kocsube S."/>
            <person name="Kotiranta H."/>
            <person name="LaButti K.M."/>
            <person name="Lechner B.E."/>
            <person name="Liimatainen K."/>
            <person name="Lipzen A."/>
            <person name="Lukacs Z."/>
            <person name="Mihaltcheva S."/>
            <person name="Morgado L.N."/>
            <person name="Niskanen T."/>
            <person name="Noordeloos M.E."/>
            <person name="Ohm R.A."/>
            <person name="Ortiz-Santana B."/>
            <person name="Ovrebo C."/>
            <person name="Racz N."/>
            <person name="Riley R."/>
            <person name="Savchenko A."/>
            <person name="Shiryaev A."/>
            <person name="Soop K."/>
            <person name="Spirin V."/>
            <person name="Szebenyi C."/>
            <person name="Tomsovsky M."/>
            <person name="Tulloss R.E."/>
            <person name="Uehling J."/>
            <person name="Grigoriev I.V."/>
            <person name="Vagvolgyi C."/>
            <person name="Papp T."/>
            <person name="Martin F.M."/>
            <person name="Miettinen O."/>
            <person name="Hibbett D.S."/>
            <person name="Nagy L.G."/>
        </authorList>
    </citation>
    <scope>NUCLEOTIDE SEQUENCE [LARGE SCALE GENOMIC DNA]</scope>
    <source>
        <strain evidence="1 2">NL-1719</strain>
    </source>
</reference>
<evidence type="ECO:0000313" key="1">
    <source>
        <dbReference type="EMBL" id="TFK69582.1"/>
    </source>
</evidence>
<name>A0ACD3AW62_9AGAR</name>
<protein>
    <submittedName>
        <fullName evidence="1">Uncharacterized protein</fullName>
    </submittedName>
</protein>